<dbReference type="RefSeq" id="WP_192112495.1">
    <property type="nucleotide sequence ID" value="NZ_CABUEN010000001.1"/>
</dbReference>
<feature type="transmembrane region" description="Helical" evidence="1">
    <location>
        <begin position="12"/>
        <end position="31"/>
    </location>
</feature>
<sequence length="85" mass="8979">MNGHNHVRSVPYMALSAALFGCALFFAVTLWRGESMGESGQFAYTPGFDVRADVVNSVRVVPLAGTALRSPSVNADKSAAVSLAY</sequence>
<keyword evidence="1" id="KW-0472">Membrane</keyword>
<organism evidence="2">
    <name type="scientific">uncultured Desulfovibrio sp</name>
    <dbReference type="NCBI Taxonomy" id="167968"/>
    <lineage>
        <taxon>Bacteria</taxon>
        <taxon>Pseudomonadati</taxon>
        <taxon>Thermodesulfobacteriota</taxon>
        <taxon>Desulfovibrionia</taxon>
        <taxon>Desulfovibrionales</taxon>
        <taxon>Desulfovibrionaceae</taxon>
        <taxon>Desulfovibrio</taxon>
        <taxon>environmental samples</taxon>
    </lineage>
</organism>
<proteinExistence type="predicted"/>
<dbReference type="AlphaFoldDB" id="A0A212JC77"/>
<protein>
    <submittedName>
        <fullName evidence="2">Uncharacterized protein</fullName>
    </submittedName>
</protein>
<gene>
    <name evidence="2" type="ORF">KM92DES2_10874</name>
</gene>
<accession>A0A212JC77</accession>
<keyword evidence="1" id="KW-0812">Transmembrane</keyword>
<name>A0A212JC77_9BACT</name>
<reference evidence="2" key="1">
    <citation type="submission" date="2016-04" db="EMBL/GenBank/DDBJ databases">
        <authorList>
            <person name="Evans L.H."/>
            <person name="Alamgir A."/>
            <person name="Owens N."/>
            <person name="Weber N.D."/>
            <person name="Virtaneva K."/>
            <person name="Barbian K."/>
            <person name="Babar A."/>
            <person name="Rosenke K."/>
        </authorList>
    </citation>
    <scope>NUCLEOTIDE SEQUENCE</scope>
    <source>
        <strain evidence="2">92-2</strain>
    </source>
</reference>
<evidence type="ECO:0000313" key="2">
    <source>
        <dbReference type="EMBL" id="SBV97050.1"/>
    </source>
</evidence>
<dbReference type="EMBL" id="FLUP01000001">
    <property type="protein sequence ID" value="SBV97050.1"/>
    <property type="molecule type" value="Genomic_DNA"/>
</dbReference>
<keyword evidence="1" id="KW-1133">Transmembrane helix</keyword>
<evidence type="ECO:0000256" key="1">
    <source>
        <dbReference type="SAM" id="Phobius"/>
    </source>
</evidence>